<comment type="subcellular location">
    <subcellularLocation>
        <location evidence="5">Nucleus</location>
    </subcellularLocation>
</comment>
<keyword evidence="4 5" id="KW-0539">Nucleus</keyword>
<dbReference type="InterPro" id="IPR001275">
    <property type="entry name" value="DM_DNA-bd"/>
</dbReference>
<dbReference type="PROSITE" id="PS50809">
    <property type="entry name" value="DM_2"/>
    <property type="match status" value="2"/>
</dbReference>
<dbReference type="AlphaFoldDB" id="A0A2T7Q0Y8"/>
<accession>A0A2T7Q0Y8</accession>
<dbReference type="GO" id="GO:0005634">
    <property type="term" value="C:nucleus"/>
    <property type="evidence" value="ECO:0007669"/>
    <property type="project" value="UniProtKB-SubCell"/>
</dbReference>
<dbReference type="EMBL" id="PZQS01000001">
    <property type="protein sequence ID" value="PVD39333.1"/>
    <property type="molecule type" value="Genomic_DNA"/>
</dbReference>
<evidence type="ECO:0000256" key="3">
    <source>
        <dbReference type="ARBA" id="ARBA00023125"/>
    </source>
</evidence>
<dbReference type="GO" id="GO:0046872">
    <property type="term" value="F:metal ion binding"/>
    <property type="evidence" value="ECO:0007669"/>
    <property type="project" value="UniProtKB-KW"/>
</dbReference>
<protein>
    <recommendedName>
        <fullName evidence="6">DM domain-containing protein</fullName>
    </recommendedName>
</protein>
<evidence type="ECO:0000313" key="7">
    <source>
        <dbReference type="EMBL" id="PVD39333.1"/>
    </source>
</evidence>
<proteinExistence type="predicted"/>
<reference evidence="7 8" key="1">
    <citation type="submission" date="2018-04" db="EMBL/GenBank/DDBJ databases">
        <title>The genome of golden apple snail Pomacea canaliculata provides insight into stress tolerance and invasive adaptation.</title>
        <authorList>
            <person name="Liu C."/>
            <person name="Liu B."/>
            <person name="Ren Y."/>
            <person name="Zhang Y."/>
            <person name="Wang H."/>
            <person name="Li S."/>
            <person name="Jiang F."/>
            <person name="Yin L."/>
            <person name="Zhang G."/>
            <person name="Qian W."/>
            <person name="Fan W."/>
        </authorList>
    </citation>
    <scope>NUCLEOTIDE SEQUENCE [LARGE SCALE GENOMIC DNA]</scope>
    <source>
        <strain evidence="7">SZHN2017</strain>
        <tissue evidence="7">Muscle</tissue>
    </source>
</reference>
<keyword evidence="8" id="KW-1185">Reference proteome</keyword>
<feature type="domain" description="DM" evidence="6">
    <location>
        <begin position="125"/>
        <end position="173"/>
    </location>
</feature>
<feature type="DNA-binding region" description="DM" evidence="5">
    <location>
        <begin position="125"/>
        <end position="173"/>
    </location>
</feature>
<dbReference type="STRING" id="400727.A0A2T7Q0Y8"/>
<evidence type="ECO:0000259" key="6">
    <source>
        <dbReference type="PROSITE" id="PS50809"/>
    </source>
</evidence>
<dbReference type="SUPFAM" id="SSF82927">
    <property type="entry name" value="Cysteine-rich DNA binding domain, (DM domain)"/>
    <property type="match status" value="2"/>
</dbReference>
<feature type="domain" description="DM" evidence="6">
    <location>
        <begin position="205"/>
        <end position="263"/>
    </location>
</feature>
<keyword evidence="3 5" id="KW-0238">DNA-binding</keyword>
<evidence type="ECO:0000256" key="1">
    <source>
        <dbReference type="ARBA" id="ARBA00022723"/>
    </source>
</evidence>
<feature type="DNA-binding region" description="DM" evidence="5">
    <location>
        <begin position="205"/>
        <end position="263"/>
    </location>
</feature>
<dbReference type="SMART" id="SM00301">
    <property type="entry name" value="DM"/>
    <property type="match status" value="2"/>
</dbReference>
<evidence type="ECO:0000256" key="4">
    <source>
        <dbReference type="ARBA" id="ARBA00023242"/>
    </source>
</evidence>
<comment type="caution">
    <text evidence="7">The sequence shown here is derived from an EMBL/GenBank/DDBJ whole genome shotgun (WGS) entry which is preliminary data.</text>
</comment>
<dbReference type="GO" id="GO:0007548">
    <property type="term" value="P:sex differentiation"/>
    <property type="evidence" value="ECO:0007669"/>
    <property type="project" value="TreeGrafter"/>
</dbReference>
<dbReference type="InterPro" id="IPR036407">
    <property type="entry name" value="DM_DNA-bd_sf"/>
</dbReference>
<keyword evidence="1 5" id="KW-0479">Metal-binding</keyword>
<dbReference type="Pfam" id="PF00751">
    <property type="entry name" value="DM"/>
    <property type="match status" value="2"/>
</dbReference>
<dbReference type="OrthoDB" id="6215285at2759"/>
<dbReference type="PANTHER" id="PTHR12322:SF53">
    <property type="entry name" value="DOUBLESEX-MAB RELATED 11E"/>
    <property type="match status" value="1"/>
</dbReference>
<keyword evidence="2 5" id="KW-0862">Zinc</keyword>
<evidence type="ECO:0000313" key="8">
    <source>
        <dbReference type="Proteomes" id="UP000245119"/>
    </source>
</evidence>
<sequence length="511" mass="56851">MKRFEASIFDGRLKMSLEIQNSPEPSFHDSILEMESPGSSYEEECSCETCNNTEGSDLEEDDDENKEECNFTQIKNLAHEKAKAEEIIQMTSSQQLLSSSLSQSGLDTLVFNPARNNSHRKYRQCSFCKIHGFAISVKGHKSYCRFREGCMCKGCNLIRCNQEISKNQVRLRRQKDMEAELLPVATSTMEPSSQDADPVKRIPMCFKCWVHDSVRVRLKGHRNVCPYARCGCANCSLNSDRKRFSRELRELVSNDSDKIKQQRKSNTVILPHLDNPLNNFCNGKQCVWHNTTAPSYNATTSLRQIGAMASTPHALSFTMQAPVNLSQGVHQQEVPKWANSEMMPSASTYTFSAIARTGNGSMLNSNIQHGYASSSSTNNGGVGFEGLSSCQIPGWFQVPNSVKPVSLQTSLDMPFLSPVTLDIVRDSRNNTRSAGSFQHYSTLQGQPQIQTQVKDRVQNEQYVLLSKAADEETSGLSDLCYRSVASSLMHSVNSDIAVRATSVTGLPTSLL</sequence>
<organism evidence="7 8">
    <name type="scientific">Pomacea canaliculata</name>
    <name type="common">Golden apple snail</name>
    <dbReference type="NCBI Taxonomy" id="400727"/>
    <lineage>
        <taxon>Eukaryota</taxon>
        <taxon>Metazoa</taxon>
        <taxon>Spiralia</taxon>
        <taxon>Lophotrochozoa</taxon>
        <taxon>Mollusca</taxon>
        <taxon>Gastropoda</taxon>
        <taxon>Caenogastropoda</taxon>
        <taxon>Architaenioglossa</taxon>
        <taxon>Ampullarioidea</taxon>
        <taxon>Ampullariidae</taxon>
        <taxon>Pomacea</taxon>
    </lineage>
</organism>
<dbReference type="PANTHER" id="PTHR12322">
    <property type="entry name" value="DOUBLESEX AND MAB-3 RELATED TRANSCRIPTION FACTOR DMRT"/>
    <property type="match status" value="1"/>
</dbReference>
<evidence type="ECO:0000256" key="5">
    <source>
        <dbReference type="PROSITE-ProRule" id="PRU00070"/>
    </source>
</evidence>
<evidence type="ECO:0000256" key="2">
    <source>
        <dbReference type="ARBA" id="ARBA00022833"/>
    </source>
</evidence>
<dbReference type="InterPro" id="IPR026607">
    <property type="entry name" value="DMRT"/>
</dbReference>
<gene>
    <name evidence="7" type="ORF">C0Q70_01963</name>
</gene>
<dbReference type="Proteomes" id="UP000245119">
    <property type="component" value="Linkage Group LG1"/>
</dbReference>
<dbReference type="GO" id="GO:0000981">
    <property type="term" value="F:DNA-binding transcription factor activity, RNA polymerase II-specific"/>
    <property type="evidence" value="ECO:0007669"/>
    <property type="project" value="TreeGrafter"/>
</dbReference>
<dbReference type="Gene3D" id="4.10.1040.10">
    <property type="entry name" value="DM DNA-binding domain"/>
    <property type="match status" value="2"/>
</dbReference>
<dbReference type="GO" id="GO:0000978">
    <property type="term" value="F:RNA polymerase II cis-regulatory region sequence-specific DNA binding"/>
    <property type="evidence" value="ECO:0007669"/>
    <property type="project" value="TreeGrafter"/>
</dbReference>
<name>A0A2T7Q0Y8_POMCA</name>